<comment type="caution">
    <text evidence="2">The sequence shown here is derived from an EMBL/GenBank/DDBJ whole genome shotgun (WGS) entry which is preliminary data.</text>
</comment>
<organism evidence="2 3">
    <name type="scientific">Trichonephila clavata</name>
    <name type="common">Joro spider</name>
    <name type="synonym">Nephila clavata</name>
    <dbReference type="NCBI Taxonomy" id="2740835"/>
    <lineage>
        <taxon>Eukaryota</taxon>
        <taxon>Metazoa</taxon>
        <taxon>Ecdysozoa</taxon>
        <taxon>Arthropoda</taxon>
        <taxon>Chelicerata</taxon>
        <taxon>Arachnida</taxon>
        <taxon>Araneae</taxon>
        <taxon>Araneomorphae</taxon>
        <taxon>Entelegynae</taxon>
        <taxon>Araneoidea</taxon>
        <taxon>Nephilidae</taxon>
        <taxon>Trichonephila</taxon>
    </lineage>
</organism>
<dbReference type="EMBL" id="BMAO01038906">
    <property type="protein sequence ID" value="GFR27733.1"/>
    <property type="molecule type" value="Genomic_DNA"/>
</dbReference>
<proteinExistence type="predicted"/>
<keyword evidence="3" id="KW-1185">Reference proteome</keyword>
<name>A0A8X6HPY6_TRICU</name>
<gene>
    <name evidence="2" type="ORF">TNCT_148181</name>
</gene>
<accession>A0A8X6HPY6</accession>
<evidence type="ECO:0000256" key="1">
    <source>
        <dbReference type="SAM" id="MobiDB-lite"/>
    </source>
</evidence>
<feature type="compositionally biased region" description="Polar residues" evidence="1">
    <location>
        <begin position="1"/>
        <end position="22"/>
    </location>
</feature>
<dbReference type="AlphaFoldDB" id="A0A8X6HPY6"/>
<sequence length="102" mass="11766">MKNTFTNSGKTTSDYTQCAARSSTDRRKRESFRIAYWIEMTHVRSYSFTKSGASFCACALDKTSFFLKTDGIGFKTTDLIKKVAFRKNTQEDKKTVVRKVFF</sequence>
<reference evidence="2" key="1">
    <citation type="submission" date="2020-07" db="EMBL/GenBank/DDBJ databases">
        <title>Multicomponent nature underlies the extraordinary mechanical properties of spider dragline silk.</title>
        <authorList>
            <person name="Kono N."/>
            <person name="Nakamura H."/>
            <person name="Mori M."/>
            <person name="Yoshida Y."/>
            <person name="Ohtoshi R."/>
            <person name="Malay A.D."/>
            <person name="Moran D.A.P."/>
            <person name="Tomita M."/>
            <person name="Numata K."/>
            <person name="Arakawa K."/>
        </authorList>
    </citation>
    <scope>NUCLEOTIDE SEQUENCE</scope>
</reference>
<feature type="region of interest" description="Disordered" evidence="1">
    <location>
        <begin position="1"/>
        <end position="28"/>
    </location>
</feature>
<dbReference type="Proteomes" id="UP000887116">
    <property type="component" value="Unassembled WGS sequence"/>
</dbReference>
<evidence type="ECO:0000313" key="3">
    <source>
        <dbReference type="Proteomes" id="UP000887116"/>
    </source>
</evidence>
<protein>
    <submittedName>
        <fullName evidence="2">Uncharacterized protein</fullName>
    </submittedName>
</protein>
<evidence type="ECO:0000313" key="2">
    <source>
        <dbReference type="EMBL" id="GFR27733.1"/>
    </source>
</evidence>